<proteinExistence type="predicted"/>
<feature type="region of interest" description="Disordered" evidence="5">
    <location>
        <begin position="322"/>
        <end position="363"/>
    </location>
</feature>
<dbReference type="Gene3D" id="2.60.40.3960">
    <property type="entry name" value="Velvet domain"/>
    <property type="match status" value="1"/>
</dbReference>
<feature type="compositionally biased region" description="Polar residues" evidence="5">
    <location>
        <begin position="198"/>
        <end position="208"/>
    </location>
</feature>
<dbReference type="EMBL" id="JAWWNJ010000013">
    <property type="protein sequence ID" value="KAK7042236.1"/>
    <property type="molecule type" value="Genomic_DNA"/>
</dbReference>
<comment type="caution">
    <text evidence="7">The sequence shown here is derived from an EMBL/GenBank/DDBJ whole genome shotgun (WGS) entry which is preliminary data.</text>
</comment>
<dbReference type="PANTHER" id="PTHR33572:SF3">
    <property type="entry name" value="VELVET COMPLEX SUBUNIT B"/>
    <property type="match status" value="1"/>
</dbReference>
<protein>
    <submittedName>
        <fullName evidence="7">Velvet domain-containing protein</fullName>
    </submittedName>
</protein>
<evidence type="ECO:0000259" key="6">
    <source>
        <dbReference type="PROSITE" id="PS51821"/>
    </source>
</evidence>
<feature type="region of interest" description="Disordered" evidence="5">
    <location>
        <begin position="23"/>
        <end position="43"/>
    </location>
</feature>
<keyword evidence="2" id="KW-0805">Transcription regulation</keyword>
<feature type="compositionally biased region" description="Polar residues" evidence="5">
    <location>
        <begin position="29"/>
        <end position="43"/>
    </location>
</feature>
<dbReference type="Pfam" id="PF11754">
    <property type="entry name" value="Velvet"/>
    <property type="match status" value="1"/>
</dbReference>
<dbReference type="PANTHER" id="PTHR33572">
    <property type="entry name" value="SPORE DEVELOPMENT REGULATOR VOSA"/>
    <property type="match status" value="1"/>
</dbReference>
<dbReference type="InterPro" id="IPR021740">
    <property type="entry name" value="Velvet"/>
</dbReference>
<organism evidence="7 8">
    <name type="scientific">Favolaschia claudopus</name>
    <dbReference type="NCBI Taxonomy" id="2862362"/>
    <lineage>
        <taxon>Eukaryota</taxon>
        <taxon>Fungi</taxon>
        <taxon>Dikarya</taxon>
        <taxon>Basidiomycota</taxon>
        <taxon>Agaricomycotina</taxon>
        <taxon>Agaricomycetes</taxon>
        <taxon>Agaricomycetidae</taxon>
        <taxon>Agaricales</taxon>
        <taxon>Marasmiineae</taxon>
        <taxon>Mycenaceae</taxon>
        <taxon>Favolaschia</taxon>
    </lineage>
</organism>
<name>A0AAW0CU52_9AGAR</name>
<gene>
    <name evidence="7" type="ORF">R3P38DRAFT_2767835</name>
</gene>
<feature type="compositionally biased region" description="Low complexity" evidence="5">
    <location>
        <begin position="178"/>
        <end position="197"/>
    </location>
</feature>
<comment type="subcellular location">
    <subcellularLocation>
        <location evidence="1">Nucleus</location>
    </subcellularLocation>
</comment>
<keyword evidence="4" id="KW-0539">Nucleus</keyword>
<dbReference type="PROSITE" id="PS51821">
    <property type="entry name" value="VELVET"/>
    <property type="match status" value="1"/>
</dbReference>
<evidence type="ECO:0000313" key="7">
    <source>
        <dbReference type="EMBL" id="KAK7042236.1"/>
    </source>
</evidence>
<evidence type="ECO:0000256" key="2">
    <source>
        <dbReference type="ARBA" id="ARBA00023015"/>
    </source>
</evidence>
<accession>A0AAW0CU52</accession>
<feature type="domain" description="Velvet" evidence="6">
    <location>
        <begin position="62"/>
        <end position="323"/>
    </location>
</feature>
<keyword evidence="8" id="KW-1185">Reference proteome</keyword>
<sequence>MYSQQQYSIHQFSLAAPHSGAPSLMIPAPSQQGGDSHQRYSSAHQPSLVGRPIHFTVGQFAGKTIRAKLEELQAAAFGRKTVACIRYAKVDRRPLDPPPGDYFLVPPGESFALLFFHPVAWLRLYEVYNAGTDAEREVEIEYDEVKPLGLMCTVDLIHVSGPDSPPISPTSAGGYATSSYSPQSPGPYSFGSSPISPNQTSVSHFSGTGSPGTEYGSTENPSKATHALAGTTFVSVDSIPWKGRTCLLFTFADLAVKTEGYFVLQYRFFDLFSKTDGHADQFIQAECRGAKFRIYSSKEVPPLGKSTELTKHLGRYGVRVNVRETERKRKKKEPTPSTGLPGPYTTRRVEDRAYSDGSDEYED</sequence>
<dbReference type="InterPro" id="IPR037525">
    <property type="entry name" value="Velvet_dom"/>
</dbReference>
<evidence type="ECO:0000256" key="4">
    <source>
        <dbReference type="ARBA" id="ARBA00023242"/>
    </source>
</evidence>
<evidence type="ECO:0000256" key="1">
    <source>
        <dbReference type="ARBA" id="ARBA00004123"/>
    </source>
</evidence>
<keyword evidence="3" id="KW-0804">Transcription</keyword>
<reference evidence="7 8" key="1">
    <citation type="journal article" date="2024" name="J Genomics">
        <title>Draft genome sequencing and assembly of Favolaschia claudopus CIRM-BRFM 2984 isolated from oak limbs.</title>
        <authorList>
            <person name="Navarro D."/>
            <person name="Drula E."/>
            <person name="Chaduli D."/>
            <person name="Cazenave R."/>
            <person name="Ahrendt S."/>
            <person name="Wang J."/>
            <person name="Lipzen A."/>
            <person name="Daum C."/>
            <person name="Barry K."/>
            <person name="Grigoriev I.V."/>
            <person name="Favel A."/>
            <person name="Rosso M.N."/>
            <person name="Martin F."/>
        </authorList>
    </citation>
    <scope>NUCLEOTIDE SEQUENCE [LARGE SCALE GENOMIC DNA]</scope>
    <source>
        <strain evidence="7 8">CIRM-BRFM 2984</strain>
    </source>
</reference>
<evidence type="ECO:0000256" key="3">
    <source>
        <dbReference type="ARBA" id="ARBA00023163"/>
    </source>
</evidence>
<dbReference type="GO" id="GO:0005634">
    <property type="term" value="C:nucleus"/>
    <property type="evidence" value="ECO:0007669"/>
    <property type="project" value="UniProtKB-SubCell"/>
</dbReference>
<dbReference type="Proteomes" id="UP001362999">
    <property type="component" value="Unassembled WGS sequence"/>
</dbReference>
<evidence type="ECO:0000256" key="5">
    <source>
        <dbReference type="SAM" id="MobiDB-lite"/>
    </source>
</evidence>
<dbReference type="AlphaFoldDB" id="A0AAW0CU52"/>
<evidence type="ECO:0000313" key="8">
    <source>
        <dbReference type="Proteomes" id="UP001362999"/>
    </source>
</evidence>
<dbReference type="InterPro" id="IPR038491">
    <property type="entry name" value="Velvet_dom_sf"/>
</dbReference>
<feature type="region of interest" description="Disordered" evidence="5">
    <location>
        <begin position="163"/>
        <end position="222"/>
    </location>
</feature>